<comment type="caution">
    <text evidence="2">The sequence shown here is derived from an EMBL/GenBank/DDBJ whole genome shotgun (WGS) entry which is preliminary data.</text>
</comment>
<accession>A0A2T5HWU8</accession>
<dbReference type="SMART" id="SM00460">
    <property type="entry name" value="TGc"/>
    <property type="match status" value="1"/>
</dbReference>
<sequence>MHFTVRHETLYRYSAPVRLGDQLLRLKPFGVRTLDHRYEISPAPAWREEWISPHGTPETRVGFLGETRELRIVSRFTCESIAPPAPETLPPLPWDMPDMATCLGTGEENLIIEFAQQLLRDSSAPLPFLHHLTETLYARTRRHIRPTGYAQTPSETLSSGAGACRDLAVLFIATCRSLGIPARFVSGYQARAETPDGKRHLHAWPEVYLPGLGWQGFDPTHGVAVTDGHVGLAAAPDQIGTMPIEGGFWGDGVTSELSFGLEIGVE</sequence>
<dbReference type="InterPro" id="IPR013589">
    <property type="entry name" value="Bac_transglu_N"/>
</dbReference>
<dbReference type="PANTHER" id="PTHR33490:SF1">
    <property type="entry name" value="SLL1233 PROTEIN"/>
    <property type="match status" value="1"/>
</dbReference>
<dbReference type="Gene3D" id="3.10.620.30">
    <property type="match status" value="1"/>
</dbReference>
<evidence type="ECO:0000259" key="1">
    <source>
        <dbReference type="SMART" id="SM00460"/>
    </source>
</evidence>
<dbReference type="InterPro" id="IPR002931">
    <property type="entry name" value="Transglutaminase-like"/>
</dbReference>
<dbReference type="GO" id="GO:0008233">
    <property type="term" value="F:peptidase activity"/>
    <property type="evidence" value="ECO:0007669"/>
    <property type="project" value="UniProtKB-KW"/>
</dbReference>
<dbReference type="AlphaFoldDB" id="A0A2T5HWU8"/>
<dbReference type="SUPFAM" id="SSF54001">
    <property type="entry name" value="Cysteine proteinases"/>
    <property type="match status" value="1"/>
</dbReference>
<dbReference type="Proteomes" id="UP000244077">
    <property type="component" value="Unassembled WGS sequence"/>
</dbReference>
<reference evidence="2 3" key="1">
    <citation type="submission" date="2018-04" db="EMBL/GenBank/DDBJ databases">
        <title>Genomic Encyclopedia of Archaeal and Bacterial Type Strains, Phase II (KMG-II): from individual species to whole genera.</title>
        <authorList>
            <person name="Goeker M."/>
        </authorList>
    </citation>
    <scope>NUCLEOTIDE SEQUENCE [LARGE SCALE GENOMIC DNA]</scope>
    <source>
        <strain evidence="2 3">DSM 100434</strain>
    </source>
</reference>
<proteinExistence type="predicted"/>
<evidence type="ECO:0000313" key="3">
    <source>
        <dbReference type="Proteomes" id="UP000244077"/>
    </source>
</evidence>
<dbReference type="OrthoDB" id="9804023at2"/>
<dbReference type="Pfam" id="PF08379">
    <property type="entry name" value="Bact_transglu_N"/>
    <property type="match status" value="1"/>
</dbReference>
<dbReference type="GO" id="GO:0006508">
    <property type="term" value="P:proteolysis"/>
    <property type="evidence" value="ECO:0007669"/>
    <property type="project" value="UniProtKB-KW"/>
</dbReference>
<dbReference type="InterPro" id="IPR038765">
    <property type="entry name" value="Papain-like_cys_pep_sf"/>
</dbReference>
<keyword evidence="2" id="KW-0378">Hydrolase</keyword>
<keyword evidence="2" id="KW-0645">Protease</keyword>
<dbReference type="RefSeq" id="WP_107815077.1">
    <property type="nucleotide sequence ID" value="NZ_QAOH01000001.1"/>
</dbReference>
<evidence type="ECO:0000313" key="2">
    <source>
        <dbReference type="EMBL" id="PTQ76057.1"/>
    </source>
</evidence>
<gene>
    <name evidence="2" type="ORF">C8N42_101603</name>
</gene>
<dbReference type="Pfam" id="PF01841">
    <property type="entry name" value="Transglut_core"/>
    <property type="match status" value="1"/>
</dbReference>
<protein>
    <submittedName>
        <fullName evidence="2">Transglutaminase-like putative cysteine protease</fullName>
    </submittedName>
</protein>
<feature type="domain" description="Transglutaminase-like" evidence="1">
    <location>
        <begin position="156"/>
        <end position="221"/>
    </location>
</feature>
<dbReference type="PANTHER" id="PTHR33490">
    <property type="entry name" value="BLR5614 PROTEIN-RELATED"/>
    <property type="match status" value="1"/>
</dbReference>
<organism evidence="2 3">
    <name type="scientific">Celeribacter persicus</name>
    <dbReference type="NCBI Taxonomy" id="1651082"/>
    <lineage>
        <taxon>Bacteria</taxon>
        <taxon>Pseudomonadati</taxon>
        <taxon>Pseudomonadota</taxon>
        <taxon>Alphaproteobacteria</taxon>
        <taxon>Rhodobacterales</taxon>
        <taxon>Roseobacteraceae</taxon>
        <taxon>Celeribacter</taxon>
    </lineage>
</organism>
<dbReference type="EMBL" id="QAOH01000001">
    <property type="protein sequence ID" value="PTQ76057.1"/>
    <property type="molecule type" value="Genomic_DNA"/>
</dbReference>
<name>A0A2T5HWU8_9RHOB</name>
<keyword evidence="3" id="KW-1185">Reference proteome</keyword>